<protein>
    <submittedName>
        <fullName evidence="1">Uncharacterized protein</fullName>
    </submittedName>
</protein>
<proteinExistence type="predicted"/>
<dbReference type="Proteomes" id="UP000242715">
    <property type="component" value="Unassembled WGS sequence"/>
</dbReference>
<organism evidence="1 2">
    <name type="scientific">Trifolium subterraneum</name>
    <name type="common">Subterranean clover</name>
    <dbReference type="NCBI Taxonomy" id="3900"/>
    <lineage>
        <taxon>Eukaryota</taxon>
        <taxon>Viridiplantae</taxon>
        <taxon>Streptophyta</taxon>
        <taxon>Embryophyta</taxon>
        <taxon>Tracheophyta</taxon>
        <taxon>Spermatophyta</taxon>
        <taxon>Magnoliopsida</taxon>
        <taxon>eudicotyledons</taxon>
        <taxon>Gunneridae</taxon>
        <taxon>Pentapetalae</taxon>
        <taxon>rosids</taxon>
        <taxon>fabids</taxon>
        <taxon>Fabales</taxon>
        <taxon>Fabaceae</taxon>
        <taxon>Papilionoideae</taxon>
        <taxon>50 kb inversion clade</taxon>
        <taxon>NPAAA clade</taxon>
        <taxon>Hologalegina</taxon>
        <taxon>IRL clade</taxon>
        <taxon>Trifolieae</taxon>
        <taxon>Trifolium</taxon>
    </lineage>
</organism>
<evidence type="ECO:0000313" key="2">
    <source>
        <dbReference type="Proteomes" id="UP000242715"/>
    </source>
</evidence>
<evidence type="ECO:0000313" key="1">
    <source>
        <dbReference type="EMBL" id="GAU35163.1"/>
    </source>
</evidence>
<accession>A0A2Z6MZ50</accession>
<dbReference type="AlphaFoldDB" id="A0A2Z6MZ50"/>
<gene>
    <name evidence="1" type="ORF">TSUD_217960</name>
</gene>
<sequence length="148" mass="16384">MSSLNLPVNCSGLLHLSLSAVFLSSIFEFLPVRAVCASLTALCPCISLPPPNTTEKRISQERLDFDEEHVEPTSGWFKYVGSVSLDLVSQTQIDHSYNINEKEQTGSSALTFVYDTVGRTPANGTEGIYAAILLYHRFRTEVFLCSNF</sequence>
<dbReference type="EMBL" id="DF973578">
    <property type="protein sequence ID" value="GAU35163.1"/>
    <property type="molecule type" value="Genomic_DNA"/>
</dbReference>
<reference evidence="2" key="1">
    <citation type="journal article" date="2017" name="Front. Plant Sci.">
        <title>Climate Clever Clovers: New Paradigm to Reduce the Environmental Footprint of Ruminants by Breeding Low Methanogenic Forages Utilizing Haplotype Variation.</title>
        <authorList>
            <person name="Kaur P."/>
            <person name="Appels R."/>
            <person name="Bayer P.E."/>
            <person name="Keeble-Gagnere G."/>
            <person name="Wang J."/>
            <person name="Hirakawa H."/>
            <person name="Shirasawa K."/>
            <person name="Vercoe P."/>
            <person name="Stefanova K."/>
            <person name="Durmic Z."/>
            <person name="Nichols P."/>
            <person name="Revell C."/>
            <person name="Isobe S.N."/>
            <person name="Edwards D."/>
            <person name="Erskine W."/>
        </authorList>
    </citation>
    <scope>NUCLEOTIDE SEQUENCE [LARGE SCALE GENOMIC DNA]</scope>
    <source>
        <strain evidence="2">cv. Daliak</strain>
    </source>
</reference>
<dbReference type="OrthoDB" id="1447993at2759"/>
<keyword evidence="2" id="KW-1185">Reference proteome</keyword>
<name>A0A2Z6MZ50_TRISU</name>